<dbReference type="AlphaFoldDB" id="A0A1E3H668"/>
<dbReference type="PANTHER" id="PTHR31528">
    <property type="entry name" value="4-AMINO-5-HYDROXYMETHYL-2-METHYLPYRIMIDINE PHOSPHATE SYNTHASE THI11-RELATED"/>
    <property type="match status" value="1"/>
</dbReference>
<gene>
    <name evidence="3" type="ORF">A6302_00856</name>
</gene>
<dbReference type="RefSeq" id="WP_210183256.1">
    <property type="nucleotide sequence ID" value="NZ_MCRJ01000013.1"/>
</dbReference>
<protein>
    <submittedName>
        <fullName evidence="3">Putative thiamine biosynthesis protein</fullName>
    </submittedName>
</protein>
<dbReference type="GO" id="GO:0009228">
    <property type="term" value="P:thiamine biosynthetic process"/>
    <property type="evidence" value="ECO:0007669"/>
    <property type="project" value="InterPro"/>
</dbReference>
<dbReference type="Pfam" id="PF09084">
    <property type="entry name" value="NMT1"/>
    <property type="match status" value="1"/>
</dbReference>
<dbReference type="InterPro" id="IPR015168">
    <property type="entry name" value="SsuA/THI5"/>
</dbReference>
<keyword evidence="4" id="KW-1185">Reference proteome</keyword>
<accession>A0A1E3H668</accession>
<keyword evidence="1" id="KW-0732">Signal</keyword>
<dbReference type="InterPro" id="IPR027939">
    <property type="entry name" value="NMT1/THI5"/>
</dbReference>
<proteinExistence type="predicted"/>
<evidence type="ECO:0000313" key="3">
    <source>
        <dbReference type="EMBL" id="ODN71817.1"/>
    </source>
</evidence>
<reference evidence="3 4" key="1">
    <citation type="submission" date="2016-07" db="EMBL/GenBank/DDBJ databases">
        <title>Draft Genome Sequence of Methylobrevis pamukkalensis PK2.</title>
        <authorList>
            <person name="Vasilenko O.V."/>
            <person name="Doronina N.V."/>
            <person name="Shmareva M.N."/>
            <person name="Tarlachkov S.V."/>
            <person name="Mustakhimov I."/>
            <person name="Trotsenko Y.A."/>
        </authorList>
    </citation>
    <scope>NUCLEOTIDE SEQUENCE [LARGE SCALE GENOMIC DNA]</scope>
    <source>
        <strain evidence="3 4">PK2</strain>
    </source>
</reference>
<evidence type="ECO:0000313" key="4">
    <source>
        <dbReference type="Proteomes" id="UP000094622"/>
    </source>
</evidence>
<dbReference type="PATRIC" id="fig|1439726.3.peg.896"/>
<dbReference type="PROSITE" id="PS51318">
    <property type="entry name" value="TAT"/>
    <property type="match status" value="1"/>
</dbReference>
<dbReference type="PANTHER" id="PTHR31528:SF15">
    <property type="entry name" value="RIBOFLAVIN-BINDING PROTEIN RIBY"/>
    <property type="match status" value="1"/>
</dbReference>
<feature type="domain" description="SsuA/THI5-like" evidence="2">
    <location>
        <begin position="64"/>
        <end position="272"/>
    </location>
</feature>
<organism evidence="3 4">
    <name type="scientific">Methylobrevis pamukkalensis</name>
    <dbReference type="NCBI Taxonomy" id="1439726"/>
    <lineage>
        <taxon>Bacteria</taxon>
        <taxon>Pseudomonadati</taxon>
        <taxon>Pseudomonadota</taxon>
        <taxon>Alphaproteobacteria</taxon>
        <taxon>Hyphomicrobiales</taxon>
        <taxon>Pleomorphomonadaceae</taxon>
        <taxon>Methylobrevis</taxon>
    </lineage>
</organism>
<evidence type="ECO:0000256" key="1">
    <source>
        <dbReference type="SAM" id="SignalP"/>
    </source>
</evidence>
<comment type="caution">
    <text evidence="3">The sequence shown here is derived from an EMBL/GenBank/DDBJ whole genome shotgun (WGS) entry which is preliminary data.</text>
</comment>
<dbReference type="Gene3D" id="3.40.190.10">
    <property type="entry name" value="Periplasmic binding protein-like II"/>
    <property type="match status" value="2"/>
</dbReference>
<dbReference type="EMBL" id="MCRJ01000013">
    <property type="protein sequence ID" value="ODN71817.1"/>
    <property type="molecule type" value="Genomic_DNA"/>
</dbReference>
<feature type="signal peptide" evidence="1">
    <location>
        <begin position="1"/>
        <end position="46"/>
    </location>
</feature>
<dbReference type="InterPro" id="IPR006311">
    <property type="entry name" value="TAT_signal"/>
</dbReference>
<feature type="chain" id="PRO_5009128980" evidence="1">
    <location>
        <begin position="47"/>
        <end position="346"/>
    </location>
</feature>
<dbReference type="SUPFAM" id="SSF53850">
    <property type="entry name" value="Periplasmic binding protein-like II"/>
    <property type="match status" value="1"/>
</dbReference>
<dbReference type="Proteomes" id="UP000094622">
    <property type="component" value="Unassembled WGS sequence"/>
</dbReference>
<name>A0A1E3H668_9HYPH</name>
<sequence length="346" mass="36483">MTLDRRSSASSFFRPSRRMATFGLAAGLAAAALGLGAPFAATPASAATKVTFVQEWPVADGFWIPWILGKEKGFYAEEGIDLEIIAPPTVADTMKFLGTASADVAFTTVMDVIFAKEQEAPVIAIGRYGRSNNWGLLSKAGKPVDLAGLKGKSVGIYNDAWSMAQLSIMLKSVGLAPTDLTLVTAADDTVPLLLQDRVDAITGITNAEGTGIQVAGEQKAEFLPAIDHGVPNTPIFMLAANTDWLAANPELARGFLRATQKSIVYAIANPDEGTAAFAAAYAKAYDPKFISTQWADTIPLFGTPGADLMVMSDADWSALLAAVGELGIVKAVPEATSLYTNDYLPK</sequence>
<evidence type="ECO:0000259" key="2">
    <source>
        <dbReference type="Pfam" id="PF09084"/>
    </source>
</evidence>